<dbReference type="InterPro" id="IPR053773">
    <property type="entry name" value="Vpar_1526-like"/>
</dbReference>
<name>A0ABN9Z219_9LACO</name>
<comment type="caution">
    <text evidence="1">The sequence shown here is derived from an EMBL/GenBank/DDBJ whole genome shotgun (WGS) entry which is preliminary data.</text>
</comment>
<dbReference type="NCBIfam" id="NF045477">
    <property type="entry name" value="LPO_1073_dom"/>
    <property type="match status" value="1"/>
</dbReference>
<dbReference type="EMBL" id="CAUZLR010000011">
    <property type="protein sequence ID" value="CAK1252930.1"/>
    <property type="molecule type" value="Genomic_DNA"/>
</dbReference>
<protein>
    <submittedName>
        <fullName evidence="1">Uncharacterized protein</fullName>
    </submittedName>
</protein>
<accession>A0ABN9Z219</accession>
<evidence type="ECO:0000313" key="1">
    <source>
        <dbReference type="EMBL" id="CAK1252930.1"/>
    </source>
</evidence>
<gene>
    <name evidence="1" type="ORF">R54839_PPFHFPJH_01484</name>
</gene>
<reference evidence="1 2" key="1">
    <citation type="submission" date="2023-10" db="EMBL/GenBank/DDBJ databases">
        <authorList>
            <person name="Botero Cardona J."/>
        </authorList>
    </citation>
    <scope>NUCLEOTIDE SEQUENCE [LARGE SCALE GENOMIC DNA]</scope>
    <source>
        <strain evidence="1 2">R-54839</strain>
    </source>
</reference>
<proteinExistence type="predicted"/>
<evidence type="ECO:0000313" key="2">
    <source>
        <dbReference type="Proteomes" id="UP001314261"/>
    </source>
</evidence>
<sequence length="359" mass="40678">MNENSQKQKAGNGSTNLQIGQQNNTYVNGVTLSEVRELIADKIPVVIGEAKAATEQRFSELLKVLLPVLNKPEILSGLSLPENQAVLRLVAEQVTGTDDINDYRILSEFLSQRIQNNGDKVKTTNIEYAIRTIKDLSDEGLLVLSVVGCFFHFTANALKIEGVLQKMNDLYAAILKGNHLPINNSWLEHLDLLKTIRINTVVSSPKFEDVFNEQYSYLLEYGILRGSEQHIEALKLLDSEKMTHLWFSINQRHPEYLLIKIPSLEYIKNISKSPVDGTPFTDSQKQVLSKIVGMYDSKKETLNFLVDKIKEYPELSEVRDWWNQHLSPGFQLTQMGIVIANSNVHQMNPDLPPMIEELS</sequence>
<dbReference type="Proteomes" id="UP001314261">
    <property type="component" value="Unassembled WGS sequence"/>
</dbReference>
<keyword evidence="2" id="KW-1185">Reference proteome</keyword>
<organism evidence="1 2">
    <name type="scientific">Fructobacillus fructosus</name>
    <dbReference type="NCBI Taxonomy" id="1631"/>
    <lineage>
        <taxon>Bacteria</taxon>
        <taxon>Bacillati</taxon>
        <taxon>Bacillota</taxon>
        <taxon>Bacilli</taxon>
        <taxon>Lactobacillales</taxon>
        <taxon>Lactobacillaceae</taxon>
        <taxon>Fructobacillus</taxon>
    </lineage>
</organism>
<dbReference type="RefSeq" id="WP_338345296.1">
    <property type="nucleotide sequence ID" value="NZ_CAUZLK010000009.1"/>
</dbReference>